<evidence type="ECO:0000256" key="1">
    <source>
        <dbReference type="SAM" id="Phobius"/>
    </source>
</evidence>
<evidence type="ECO:0000313" key="3">
    <source>
        <dbReference type="Proteomes" id="UP001210211"/>
    </source>
</evidence>
<reference evidence="2 3" key="1">
    <citation type="journal article" date="2022" name="Cell">
        <title>Repeat-based holocentromeres influence genome architecture and karyotype evolution.</title>
        <authorList>
            <person name="Hofstatter P.G."/>
            <person name="Thangavel G."/>
            <person name="Lux T."/>
            <person name="Neumann P."/>
            <person name="Vondrak T."/>
            <person name="Novak P."/>
            <person name="Zhang M."/>
            <person name="Costa L."/>
            <person name="Castellani M."/>
            <person name="Scott A."/>
            <person name="Toegelov H."/>
            <person name="Fuchs J."/>
            <person name="Mata-Sucre Y."/>
            <person name="Dias Y."/>
            <person name="Vanzela A.L.L."/>
            <person name="Huettel B."/>
            <person name="Almeida C.C.S."/>
            <person name="Simkova H."/>
            <person name="Souza G."/>
            <person name="Pedrosa-Harand A."/>
            <person name="Macas J."/>
            <person name="Mayer K.F.X."/>
            <person name="Houben A."/>
            <person name="Marques A."/>
        </authorList>
    </citation>
    <scope>NUCLEOTIDE SEQUENCE [LARGE SCALE GENOMIC DNA]</scope>
    <source>
        <strain evidence="2">RhyTen1mFocal</strain>
    </source>
</reference>
<comment type="caution">
    <text evidence="2">The sequence shown here is derived from an EMBL/GenBank/DDBJ whole genome shotgun (WGS) entry which is preliminary data.</text>
</comment>
<accession>A0AAD5Z4A5</accession>
<gene>
    <name evidence="2" type="ORF">LUZ61_015798</name>
</gene>
<keyword evidence="1" id="KW-1133">Transmembrane helix</keyword>
<dbReference type="EMBL" id="JAMRDG010000002">
    <property type="protein sequence ID" value="KAJ3686634.1"/>
    <property type="molecule type" value="Genomic_DNA"/>
</dbReference>
<dbReference type="PANTHER" id="PTHR34189:SF13">
    <property type="entry name" value="TRANSMEMBRANE PROTEIN"/>
    <property type="match status" value="1"/>
</dbReference>
<feature type="transmembrane region" description="Helical" evidence="1">
    <location>
        <begin position="112"/>
        <end position="133"/>
    </location>
</feature>
<evidence type="ECO:0008006" key="4">
    <source>
        <dbReference type="Google" id="ProtNLM"/>
    </source>
</evidence>
<dbReference type="PANTHER" id="PTHR34189">
    <property type="entry name" value="TRANSMEMBRANE PROTEIN"/>
    <property type="match status" value="1"/>
</dbReference>
<name>A0AAD5Z4A5_9POAL</name>
<dbReference type="Proteomes" id="UP001210211">
    <property type="component" value="Unassembled WGS sequence"/>
</dbReference>
<proteinExistence type="predicted"/>
<keyword evidence="3" id="KW-1185">Reference proteome</keyword>
<sequence length="136" mass="15203">MFGMVLSFCDSTSANDAVPKIAKQNWVSINCNITTDCDHTTTQPQPLVLVYPVLISPIHNRMQRPSSCGVVSDERHHSPLSELAFDDKLPMFDPQSEIGKKEAQRLKFPHDAVHLIPILLILSGVILWCFSSYPTI</sequence>
<keyword evidence="1" id="KW-0812">Transmembrane</keyword>
<organism evidence="2 3">
    <name type="scientific">Rhynchospora tenuis</name>
    <dbReference type="NCBI Taxonomy" id="198213"/>
    <lineage>
        <taxon>Eukaryota</taxon>
        <taxon>Viridiplantae</taxon>
        <taxon>Streptophyta</taxon>
        <taxon>Embryophyta</taxon>
        <taxon>Tracheophyta</taxon>
        <taxon>Spermatophyta</taxon>
        <taxon>Magnoliopsida</taxon>
        <taxon>Liliopsida</taxon>
        <taxon>Poales</taxon>
        <taxon>Cyperaceae</taxon>
        <taxon>Cyperoideae</taxon>
        <taxon>Rhynchosporeae</taxon>
        <taxon>Rhynchospora</taxon>
    </lineage>
</organism>
<evidence type="ECO:0000313" key="2">
    <source>
        <dbReference type="EMBL" id="KAJ3686634.1"/>
    </source>
</evidence>
<keyword evidence="1" id="KW-0472">Membrane</keyword>
<dbReference type="AlphaFoldDB" id="A0AAD5Z4A5"/>
<protein>
    <recommendedName>
        <fullName evidence="4">Transmembrane protein</fullName>
    </recommendedName>
</protein>